<organism evidence="7 8">
    <name type="scientific">Nocardioides mangrovi</name>
    <dbReference type="NCBI Taxonomy" id="2874580"/>
    <lineage>
        <taxon>Bacteria</taxon>
        <taxon>Bacillati</taxon>
        <taxon>Actinomycetota</taxon>
        <taxon>Actinomycetes</taxon>
        <taxon>Propionibacteriales</taxon>
        <taxon>Nocardioidaceae</taxon>
        <taxon>Nocardioides</taxon>
    </lineage>
</organism>
<dbReference type="InterPro" id="IPR003439">
    <property type="entry name" value="ABC_transporter-like_ATP-bd"/>
</dbReference>
<evidence type="ECO:0000256" key="4">
    <source>
        <dbReference type="ARBA" id="ARBA00022840"/>
    </source>
</evidence>
<comment type="similarity">
    <text evidence="1">Belongs to the ABC transporter superfamily.</text>
</comment>
<evidence type="ECO:0000256" key="2">
    <source>
        <dbReference type="ARBA" id="ARBA00022448"/>
    </source>
</evidence>
<reference evidence="7 8" key="1">
    <citation type="submission" date="2021-09" db="EMBL/GenBank/DDBJ databases">
        <title>Whole genome sequence of Nocardioides sp. GBK3QG-3.</title>
        <authorList>
            <person name="Tuo L."/>
        </authorList>
    </citation>
    <scope>NUCLEOTIDE SEQUENCE [LARGE SCALE GENOMIC DNA]</scope>
    <source>
        <strain evidence="7 8">GBK3QG-3</strain>
    </source>
</reference>
<evidence type="ECO:0000256" key="5">
    <source>
        <dbReference type="ARBA" id="ARBA00022970"/>
    </source>
</evidence>
<accession>A0ABS7UBS6</accession>
<name>A0ABS7UBS6_9ACTN</name>
<dbReference type="EMBL" id="JAIQZJ010000004">
    <property type="protein sequence ID" value="MBZ5738431.1"/>
    <property type="molecule type" value="Genomic_DNA"/>
</dbReference>
<keyword evidence="8" id="KW-1185">Reference proteome</keyword>
<evidence type="ECO:0000259" key="6">
    <source>
        <dbReference type="PROSITE" id="PS50893"/>
    </source>
</evidence>
<evidence type="ECO:0000313" key="8">
    <source>
        <dbReference type="Proteomes" id="UP000780875"/>
    </source>
</evidence>
<sequence length="233" mass="24985">MTAPVLAFDGVRAYYDDALILDGLSFEVAEGESFALLGPNGVGKTTSLNAMFGIAHLRGGSITVDGAPLRGRRPHEAARRGAALVPQGRWILPTLTVEENLVVGTAPRRRGPWDLASVYRTFPDLKERRDSLGTQLSGGQQQMLAIGRALMSNPRVLLLDEPSEGLAPVVIDLLGDCLADLKAAGTSMLLIEQRLDLVTRLADRYAVLLKGETVAEGRVEDTSDEALRDLVGV</sequence>
<feature type="domain" description="ABC transporter" evidence="6">
    <location>
        <begin position="6"/>
        <end position="233"/>
    </location>
</feature>
<evidence type="ECO:0000313" key="7">
    <source>
        <dbReference type="EMBL" id="MBZ5738431.1"/>
    </source>
</evidence>
<proteinExistence type="inferred from homology"/>
<keyword evidence="4 7" id="KW-0067">ATP-binding</keyword>
<dbReference type="Pfam" id="PF00005">
    <property type="entry name" value="ABC_tran"/>
    <property type="match status" value="1"/>
</dbReference>
<dbReference type="SMART" id="SM00382">
    <property type="entry name" value="AAA"/>
    <property type="match status" value="1"/>
</dbReference>
<dbReference type="InterPro" id="IPR027417">
    <property type="entry name" value="P-loop_NTPase"/>
</dbReference>
<keyword evidence="5" id="KW-0029">Amino-acid transport</keyword>
<keyword evidence="2" id="KW-0813">Transport</keyword>
<dbReference type="InterPro" id="IPR052156">
    <property type="entry name" value="BCAA_Transport_ATP-bd_LivF"/>
</dbReference>
<dbReference type="SUPFAM" id="SSF52540">
    <property type="entry name" value="P-loop containing nucleoside triphosphate hydrolases"/>
    <property type="match status" value="1"/>
</dbReference>
<evidence type="ECO:0000256" key="3">
    <source>
        <dbReference type="ARBA" id="ARBA00022741"/>
    </source>
</evidence>
<dbReference type="PROSITE" id="PS50893">
    <property type="entry name" value="ABC_TRANSPORTER_2"/>
    <property type="match status" value="1"/>
</dbReference>
<dbReference type="InterPro" id="IPR003593">
    <property type="entry name" value="AAA+_ATPase"/>
</dbReference>
<protein>
    <submittedName>
        <fullName evidence="7">ABC transporter ATP-binding protein</fullName>
    </submittedName>
</protein>
<dbReference type="RefSeq" id="WP_224122803.1">
    <property type="nucleotide sequence ID" value="NZ_JAIQZJ010000004.1"/>
</dbReference>
<comment type="caution">
    <text evidence="7">The sequence shown here is derived from an EMBL/GenBank/DDBJ whole genome shotgun (WGS) entry which is preliminary data.</text>
</comment>
<keyword evidence="3" id="KW-0547">Nucleotide-binding</keyword>
<evidence type="ECO:0000256" key="1">
    <source>
        <dbReference type="ARBA" id="ARBA00005417"/>
    </source>
</evidence>
<dbReference type="PANTHER" id="PTHR43820">
    <property type="entry name" value="HIGH-AFFINITY BRANCHED-CHAIN AMINO ACID TRANSPORT ATP-BINDING PROTEIN LIVF"/>
    <property type="match status" value="1"/>
</dbReference>
<dbReference type="InterPro" id="IPR017871">
    <property type="entry name" value="ABC_transporter-like_CS"/>
</dbReference>
<dbReference type="CDD" id="cd03224">
    <property type="entry name" value="ABC_TM1139_LivF_branched"/>
    <property type="match status" value="1"/>
</dbReference>
<dbReference type="Gene3D" id="3.40.50.300">
    <property type="entry name" value="P-loop containing nucleotide triphosphate hydrolases"/>
    <property type="match status" value="1"/>
</dbReference>
<dbReference type="GO" id="GO:0005524">
    <property type="term" value="F:ATP binding"/>
    <property type="evidence" value="ECO:0007669"/>
    <property type="project" value="UniProtKB-KW"/>
</dbReference>
<dbReference type="PANTHER" id="PTHR43820:SF4">
    <property type="entry name" value="HIGH-AFFINITY BRANCHED-CHAIN AMINO ACID TRANSPORT ATP-BINDING PROTEIN LIVF"/>
    <property type="match status" value="1"/>
</dbReference>
<dbReference type="Proteomes" id="UP000780875">
    <property type="component" value="Unassembled WGS sequence"/>
</dbReference>
<dbReference type="PROSITE" id="PS00211">
    <property type="entry name" value="ABC_TRANSPORTER_1"/>
    <property type="match status" value="1"/>
</dbReference>
<gene>
    <name evidence="7" type="ORF">K8U61_09675</name>
</gene>